<keyword evidence="2" id="KW-0067">ATP-binding</keyword>
<accession>A0A0U9H924</accession>
<evidence type="ECO:0000313" key="3">
    <source>
        <dbReference type="Proteomes" id="UP000052946"/>
    </source>
</evidence>
<reference evidence="3" key="1">
    <citation type="submission" date="2015-07" db="EMBL/GenBank/DDBJ databases">
        <title>Draft Genome Sequence of Oceanobacillus picturae Heshi-B3 that Was Isolated from Fermented Rice Bran with Aging Salted Mackerel, Which Was Named Heshiko as Traditional Fermented Seafood in Japan.</title>
        <authorList>
            <person name="Akuzawa S."/>
            <person name="Nakagawa J."/>
            <person name="Kanekatsu T."/>
            <person name="Kanesaki Y."/>
            <person name="Suzuki T."/>
        </authorList>
    </citation>
    <scope>NUCLEOTIDE SEQUENCE [LARGE SCALE GENOMIC DNA]</scope>
    <source>
        <strain evidence="3">Heshi-B3</strain>
    </source>
</reference>
<dbReference type="EMBL" id="BBXV01000029">
    <property type="protein sequence ID" value="GAQ18512.1"/>
    <property type="molecule type" value="Genomic_DNA"/>
</dbReference>
<proteinExistence type="predicted"/>
<evidence type="ECO:0000256" key="1">
    <source>
        <dbReference type="SAM" id="Phobius"/>
    </source>
</evidence>
<feature type="transmembrane region" description="Helical" evidence="1">
    <location>
        <begin position="29"/>
        <end position="48"/>
    </location>
</feature>
<keyword evidence="1" id="KW-0472">Membrane</keyword>
<keyword evidence="2" id="KW-0378">Hydrolase</keyword>
<keyword evidence="1" id="KW-1133">Transmembrane helix</keyword>
<dbReference type="RefSeq" id="WP_193751998.1">
    <property type="nucleotide sequence ID" value="NZ_BBXV01000029.1"/>
</dbReference>
<gene>
    <name evidence="2" type="ORF">OPHB3_2453</name>
</gene>
<organism evidence="2 3">
    <name type="scientific">Oceanobacillus picturae</name>
    <dbReference type="NCBI Taxonomy" id="171693"/>
    <lineage>
        <taxon>Bacteria</taxon>
        <taxon>Bacillati</taxon>
        <taxon>Bacillota</taxon>
        <taxon>Bacilli</taxon>
        <taxon>Bacillales</taxon>
        <taxon>Bacillaceae</taxon>
        <taxon>Oceanobacillus</taxon>
    </lineage>
</organism>
<dbReference type="AlphaFoldDB" id="A0A0U9H924"/>
<protein>
    <submittedName>
        <fullName evidence="2">DEAD/DEAH box helicase family protein</fullName>
    </submittedName>
</protein>
<evidence type="ECO:0000313" key="2">
    <source>
        <dbReference type="EMBL" id="GAQ18512.1"/>
    </source>
</evidence>
<keyword evidence="1" id="KW-0812">Transmembrane</keyword>
<sequence>MKNKLSSIVSRIDDYFIGEPGEVTTSDRIWFYSANVGMPVVAAIFLLVI</sequence>
<keyword evidence="2" id="KW-0547">Nucleotide-binding</keyword>
<keyword evidence="2" id="KW-0347">Helicase</keyword>
<dbReference type="Proteomes" id="UP000052946">
    <property type="component" value="Unassembled WGS sequence"/>
</dbReference>
<dbReference type="GO" id="GO:0004386">
    <property type="term" value="F:helicase activity"/>
    <property type="evidence" value="ECO:0007669"/>
    <property type="project" value="UniProtKB-KW"/>
</dbReference>
<name>A0A0U9H924_9BACI</name>
<comment type="caution">
    <text evidence="2">The sequence shown here is derived from an EMBL/GenBank/DDBJ whole genome shotgun (WGS) entry which is preliminary data.</text>
</comment>
<reference evidence="2 3" key="2">
    <citation type="journal article" date="2016" name="Genome Announc.">
        <title>Draft Genome Sequence of Oceanobacillus picturae Heshi-B3, Isolated from Fermented Rice Bran in a Traditional Japanese Seafood Dish.</title>
        <authorList>
            <person name="Akuzawa S."/>
            <person name="Nagaoka J."/>
            <person name="Kanekatsu M."/>
            <person name="Kanesaki Y."/>
            <person name="Suzuki T."/>
        </authorList>
    </citation>
    <scope>NUCLEOTIDE SEQUENCE [LARGE SCALE GENOMIC DNA]</scope>
    <source>
        <strain evidence="2 3">Heshi-B3</strain>
    </source>
</reference>